<evidence type="ECO:0000256" key="12">
    <source>
        <dbReference type="HAMAP-Rule" id="MF_01987"/>
    </source>
</evidence>
<evidence type="ECO:0000256" key="2">
    <source>
        <dbReference type="ARBA" id="ARBA00012035"/>
    </source>
</evidence>
<feature type="binding site" evidence="12">
    <location>
        <position position="291"/>
    </location>
    <ligand>
        <name>K(+)</name>
        <dbReference type="ChEBI" id="CHEBI:29103"/>
    </ligand>
</feature>
<dbReference type="InterPro" id="IPR002173">
    <property type="entry name" value="Carboh/pur_kinase_PfkB_CS"/>
</dbReference>
<comment type="similarity">
    <text evidence="1">Belongs to the carbohydrate kinase pfkB family.</text>
</comment>
<dbReference type="GO" id="GO:0019303">
    <property type="term" value="P:D-ribose catabolic process"/>
    <property type="evidence" value="ECO:0007669"/>
    <property type="project" value="UniProtKB-UniRule"/>
</dbReference>
<dbReference type="GO" id="GO:0005524">
    <property type="term" value="F:ATP binding"/>
    <property type="evidence" value="ECO:0007669"/>
    <property type="project" value="UniProtKB-UniRule"/>
</dbReference>
<feature type="binding site" evidence="12">
    <location>
        <position position="280"/>
    </location>
    <ligand>
        <name>ATP</name>
        <dbReference type="ChEBI" id="CHEBI:30616"/>
    </ligand>
</feature>
<feature type="binding site" evidence="12">
    <location>
        <position position="140"/>
    </location>
    <ligand>
        <name>substrate</name>
    </ligand>
</feature>
<accession>A0A401UMD9</accession>
<dbReference type="RefSeq" id="WP_125001793.1">
    <property type="nucleotide sequence ID" value="NZ_BHYK01000011.1"/>
</dbReference>
<dbReference type="NCBIfam" id="TIGR02152">
    <property type="entry name" value="D_ribokin_bact"/>
    <property type="match status" value="1"/>
</dbReference>
<evidence type="ECO:0000256" key="1">
    <source>
        <dbReference type="ARBA" id="ARBA00005380"/>
    </source>
</evidence>
<evidence type="ECO:0000256" key="8">
    <source>
        <dbReference type="ARBA" id="ARBA00022840"/>
    </source>
</evidence>
<protein>
    <recommendedName>
        <fullName evidence="3 12">Ribokinase</fullName>
        <shortName evidence="12">RK</shortName>
        <ecNumber evidence="2 12">2.7.1.15</ecNumber>
    </recommendedName>
</protein>
<dbReference type="OrthoDB" id="9775849at2"/>
<evidence type="ECO:0000259" key="13">
    <source>
        <dbReference type="Pfam" id="PF00294"/>
    </source>
</evidence>
<feature type="binding site" evidence="12">
    <location>
        <begin position="39"/>
        <end position="43"/>
    </location>
    <ligand>
        <name>substrate</name>
    </ligand>
</feature>
<comment type="similarity">
    <text evidence="12">Belongs to the carbohydrate kinase PfkB family. Ribokinase subfamily.</text>
</comment>
<feature type="binding site" evidence="12">
    <location>
        <begin position="220"/>
        <end position="225"/>
    </location>
    <ligand>
        <name>ATP</name>
        <dbReference type="ChEBI" id="CHEBI:30616"/>
    </ligand>
</feature>
<dbReference type="PRINTS" id="PR00990">
    <property type="entry name" value="RIBOKINASE"/>
</dbReference>
<gene>
    <name evidence="12 14" type="primary">rbsK</name>
    <name evidence="14" type="ORF">Ctaglu_23300</name>
</gene>
<feature type="binding site" evidence="12">
    <location>
        <begin position="251"/>
        <end position="252"/>
    </location>
    <ligand>
        <name>ATP</name>
        <dbReference type="ChEBI" id="CHEBI:30616"/>
    </ligand>
</feature>
<reference evidence="14 15" key="1">
    <citation type="submission" date="2018-11" db="EMBL/GenBank/DDBJ databases">
        <title>Genome sequencing and assembly of Clostridium tagluense strain A121.</title>
        <authorList>
            <person name="Murakami T."/>
            <person name="Segawa T."/>
            <person name="Shcherbakova V.A."/>
            <person name="Mori H."/>
            <person name="Yoshimura Y."/>
        </authorList>
    </citation>
    <scope>NUCLEOTIDE SEQUENCE [LARGE SCALE GENOMIC DNA]</scope>
    <source>
        <strain evidence="14 15">A121</strain>
    </source>
</reference>
<dbReference type="GO" id="GO:0004747">
    <property type="term" value="F:ribokinase activity"/>
    <property type="evidence" value="ECO:0007669"/>
    <property type="project" value="UniProtKB-UniRule"/>
</dbReference>
<feature type="binding site" evidence="12">
    <location>
        <position position="295"/>
    </location>
    <ligand>
        <name>K(+)</name>
        <dbReference type="ChEBI" id="CHEBI:29103"/>
    </ligand>
</feature>
<feature type="binding site" evidence="12">
    <location>
        <position position="252"/>
    </location>
    <ligand>
        <name>substrate</name>
    </ligand>
</feature>
<evidence type="ECO:0000256" key="9">
    <source>
        <dbReference type="ARBA" id="ARBA00022842"/>
    </source>
</evidence>
<comment type="subcellular location">
    <subcellularLocation>
        <location evidence="12">Cytoplasm</location>
    </subcellularLocation>
</comment>
<dbReference type="EMBL" id="BHYK01000011">
    <property type="protein sequence ID" value="GCD10707.1"/>
    <property type="molecule type" value="Genomic_DNA"/>
</dbReference>
<feature type="binding site" evidence="12">
    <location>
        <position position="289"/>
    </location>
    <ligand>
        <name>K(+)</name>
        <dbReference type="ChEBI" id="CHEBI:29103"/>
    </ligand>
</feature>
<comment type="caution">
    <text evidence="14">The sequence shown here is derived from an EMBL/GenBank/DDBJ whole genome shotgun (WGS) entry which is preliminary data.</text>
</comment>
<evidence type="ECO:0000313" key="15">
    <source>
        <dbReference type="Proteomes" id="UP000287872"/>
    </source>
</evidence>
<evidence type="ECO:0000256" key="11">
    <source>
        <dbReference type="ARBA" id="ARBA00023277"/>
    </source>
</evidence>
<dbReference type="CDD" id="cd01174">
    <property type="entry name" value="ribokinase"/>
    <property type="match status" value="1"/>
</dbReference>
<keyword evidence="5 12" id="KW-0479">Metal-binding</keyword>
<evidence type="ECO:0000256" key="4">
    <source>
        <dbReference type="ARBA" id="ARBA00022679"/>
    </source>
</evidence>
<dbReference type="InterPro" id="IPR002139">
    <property type="entry name" value="Ribo/fructo_kinase"/>
</dbReference>
<feature type="domain" description="Carbohydrate kinase PfkB" evidence="13">
    <location>
        <begin position="1"/>
        <end position="297"/>
    </location>
</feature>
<name>A0A401UMD9_9CLOT</name>
<comment type="caution">
    <text evidence="12">Lacks conserved residue(s) required for the propagation of feature annotation.</text>
</comment>
<dbReference type="PANTHER" id="PTHR10584:SF166">
    <property type="entry name" value="RIBOKINASE"/>
    <property type="match status" value="1"/>
</dbReference>
<dbReference type="EC" id="2.7.1.15" evidence="2 12"/>
<keyword evidence="4 12" id="KW-0808">Transferase</keyword>
<dbReference type="Gene3D" id="3.40.1190.20">
    <property type="match status" value="1"/>
</dbReference>
<evidence type="ECO:0000256" key="3">
    <source>
        <dbReference type="ARBA" id="ARBA00016943"/>
    </source>
</evidence>
<keyword evidence="7 12" id="KW-0418">Kinase</keyword>
<feature type="binding site" evidence="12">
    <location>
        <position position="184"/>
    </location>
    <ligand>
        <name>ATP</name>
        <dbReference type="ChEBI" id="CHEBI:30616"/>
    </ligand>
</feature>
<proteinExistence type="inferred from homology"/>
<comment type="pathway">
    <text evidence="12">Carbohydrate metabolism; D-ribose degradation; D-ribose 5-phosphate from beta-D-ribopyranose: step 2/2.</text>
</comment>
<dbReference type="Proteomes" id="UP000287872">
    <property type="component" value="Unassembled WGS sequence"/>
</dbReference>
<keyword evidence="8 12" id="KW-0067">ATP-binding</keyword>
<feature type="binding site" evidence="12">
    <location>
        <position position="248"/>
    </location>
    <ligand>
        <name>K(+)</name>
        <dbReference type="ChEBI" id="CHEBI:29103"/>
    </ligand>
</feature>
<dbReference type="UniPathway" id="UPA00916">
    <property type="reaction ID" value="UER00889"/>
</dbReference>
<keyword evidence="12" id="KW-0963">Cytoplasm</keyword>
<comment type="catalytic activity">
    <reaction evidence="12">
        <text>D-ribose + ATP = D-ribose 5-phosphate + ADP + H(+)</text>
        <dbReference type="Rhea" id="RHEA:13697"/>
        <dbReference type="ChEBI" id="CHEBI:15378"/>
        <dbReference type="ChEBI" id="CHEBI:30616"/>
        <dbReference type="ChEBI" id="CHEBI:47013"/>
        <dbReference type="ChEBI" id="CHEBI:78346"/>
        <dbReference type="ChEBI" id="CHEBI:456216"/>
        <dbReference type="EC" id="2.7.1.15"/>
    </reaction>
</comment>
<feature type="binding site" evidence="12">
    <location>
        <position position="246"/>
    </location>
    <ligand>
        <name>K(+)</name>
        <dbReference type="ChEBI" id="CHEBI:29103"/>
    </ligand>
</feature>
<feature type="active site" description="Proton acceptor" evidence="12">
    <location>
        <position position="252"/>
    </location>
</feature>
<dbReference type="GO" id="GO:0046872">
    <property type="term" value="F:metal ion binding"/>
    <property type="evidence" value="ECO:0007669"/>
    <property type="project" value="UniProtKB-KW"/>
</dbReference>
<dbReference type="PROSITE" id="PS00584">
    <property type="entry name" value="PFKB_KINASES_2"/>
    <property type="match status" value="1"/>
</dbReference>
<feature type="binding site" evidence="12">
    <location>
        <begin position="11"/>
        <end position="13"/>
    </location>
    <ligand>
        <name>substrate</name>
    </ligand>
</feature>
<keyword evidence="15" id="KW-1185">Reference proteome</keyword>
<organism evidence="14 15">
    <name type="scientific">Clostridium tagluense</name>
    <dbReference type="NCBI Taxonomy" id="360422"/>
    <lineage>
        <taxon>Bacteria</taxon>
        <taxon>Bacillati</taxon>
        <taxon>Bacillota</taxon>
        <taxon>Clostridia</taxon>
        <taxon>Eubacteriales</taxon>
        <taxon>Clostridiaceae</taxon>
        <taxon>Clostridium</taxon>
    </lineage>
</organism>
<dbReference type="HAMAP" id="MF_01987">
    <property type="entry name" value="Ribokinase"/>
    <property type="match status" value="1"/>
</dbReference>
<evidence type="ECO:0000256" key="10">
    <source>
        <dbReference type="ARBA" id="ARBA00022958"/>
    </source>
</evidence>
<evidence type="ECO:0000256" key="6">
    <source>
        <dbReference type="ARBA" id="ARBA00022741"/>
    </source>
</evidence>
<dbReference type="PANTHER" id="PTHR10584">
    <property type="entry name" value="SUGAR KINASE"/>
    <property type="match status" value="1"/>
</dbReference>
<dbReference type="InterPro" id="IPR011611">
    <property type="entry name" value="PfkB_dom"/>
</dbReference>
<keyword evidence="10 12" id="KW-0630">Potassium</keyword>
<dbReference type="GO" id="GO:0005829">
    <property type="term" value="C:cytosol"/>
    <property type="evidence" value="ECO:0007669"/>
    <property type="project" value="TreeGrafter"/>
</dbReference>
<keyword evidence="11 12" id="KW-0119">Carbohydrate metabolism</keyword>
<evidence type="ECO:0000256" key="7">
    <source>
        <dbReference type="ARBA" id="ARBA00022777"/>
    </source>
</evidence>
<dbReference type="Pfam" id="PF00294">
    <property type="entry name" value="PfkB"/>
    <property type="match status" value="1"/>
</dbReference>
<sequence>MSKICILGSLNLDIVLKVENMPKIGETIFAKSLTTMPGGKGANQAVASRRMGSEVYMIGKVGLDSNGEFLVGKLENDGINTDYVFKDNKETTGTAIINVNCEGNNSIVVVAGANMSINIDEIKQSYSIIKACDAIVAQFETPSEITIAAFNYARSQGIITILNPAPAKKIDENLLKCTDIIIPNETEACELTGILVEDLESAKKAAANFIKMGVNYVIITLGSKGAALITKEKAELIPAILVNAIDTTAAGDSFIGAVVSKLGSEELNYENLKKAIVFGNKVSSIVVQRSGAQPSIPSYKEVIDIYGEDYN</sequence>
<keyword evidence="6 12" id="KW-0547">Nucleotide-binding</keyword>
<comment type="subunit">
    <text evidence="12">Homodimer.</text>
</comment>
<dbReference type="InterPro" id="IPR029056">
    <property type="entry name" value="Ribokinase-like"/>
</dbReference>
<comment type="function">
    <text evidence="12">Catalyzes the phosphorylation of ribose at O-5 in a reaction requiring ATP and magnesium. The resulting D-ribose-5-phosphate can then be used either for sythesis of nucleotides, histidine, and tryptophan, or as a component of the pentose phosphate pathway.</text>
</comment>
<comment type="activity regulation">
    <text evidence="12">Activated by a monovalent cation that binds near, but not in, the active site. The most likely occupant of the site in vivo is potassium. Ion binding induces a conformational change that may alter substrate affinity.</text>
</comment>
<evidence type="ECO:0000313" key="14">
    <source>
        <dbReference type="EMBL" id="GCD10707.1"/>
    </source>
</evidence>
<comment type="cofactor">
    <cofactor evidence="12">
        <name>Mg(2+)</name>
        <dbReference type="ChEBI" id="CHEBI:18420"/>
    </cofactor>
    <text evidence="12">Requires a divalent cation, most likely magnesium in vivo, as an electrophilic catalyst to aid phosphoryl group transfer. It is the chelate of the metal and the nucleotide that is the actual substrate.</text>
</comment>
<dbReference type="PROSITE" id="PS00583">
    <property type="entry name" value="PFKB_KINASES_1"/>
    <property type="match status" value="1"/>
</dbReference>
<evidence type="ECO:0000256" key="5">
    <source>
        <dbReference type="ARBA" id="ARBA00022723"/>
    </source>
</evidence>
<keyword evidence="9 12" id="KW-0460">Magnesium</keyword>
<dbReference type="InterPro" id="IPR011877">
    <property type="entry name" value="Ribokinase"/>
</dbReference>
<feature type="binding site" evidence="12">
    <location>
        <position position="286"/>
    </location>
    <ligand>
        <name>K(+)</name>
        <dbReference type="ChEBI" id="CHEBI:29103"/>
    </ligand>
</feature>
<dbReference type="AlphaFoldDB" id="A0A401UMD9"/>
<dbReference type="SUPFAM" id="SSF53613">
    <property type="entry name" value="Ribokinase-like"/>
    <property type="match status" value="1"/>
</dbReference>